<evidence type="ECO:0000313" key="3">
    <source>
        <dbReference type="Proteomes" id="UP000541352"/>
    </source>
</evidence>
<proteinExistence type="predicted"/>
<dbReference type="EMBL" id="JACIBY010000014">
    <property type="protein sequence ID" value="MBB3841054.1"/>
    <property type="molecule type" value="Genomic_DNA"/>
</dbReference>
<reference evidence="2 3" key="1">
    <citation type="submission" date="2020-08" db="EMBL/GenBank/DDBJ databases">
        <title>Genomic Encyclopedia of Type Strains, Phase IV (KMG-IV): sequencing the most valuable type-strain genomes for metagenomic binning, comparative biology and taxonomic classification.</title>
        <authorList>
            <person name="Goeker M."/>
        </authorList>
    </citation>
    <scope>NUCLEOTIDE SEQUENCE [LARGE SCALE GENOMIC DNA]</scope>
    <source>
        <strain evidence="2 3">DSM 17976</strain>
    </source>
</reference>
<keyword evidence="1" id="KW-1133">Transmembrane helix</keyword>
<keyword evidence="1" id="KW-0472">Membrane</keyword>
<feature type="transmembrane region" description="Helical" evidence="1">
    <location>
        <begin position="12"/>
        <end position="31"/>
    </location>
</feature>
<evidence type="ECO:0000256" key="1">
    <source>
        <dbReference type="SAM" id="Phobius"/>
    </source>
</evidence>
<comment type="caution">
    <text evidence="2">The sequence shown here is derived from an EMBL/GenBank/DDBJ whole genome shotgun (WGS) entry which is preliminary data.</text>
</comment>
<dbReference type="AlphaFoldDB" id="A0A7W5ZST2"/>
<dbReference type="Proteomes" id="UP000541352">
    <property type="component" value="Unassembled WGS sequence"/>
</dbReference>
<protein>
    <submittedName>
        <fullName evidence="2">Uncharacterized protein</fullName>
    </submittedName>
</protein>
<keyword evidence="3" id="KW-1185">Reference proteome</keyword>
<gene>
    <name evidence="2" type="ORF">FHS57_005075</name>
</gene>
<evidence type="ECO:0000313" key="2">
    <source>
        <dbReference type="EMBL" id="MBB3841054.1"/>
    </source>
</evidence>
<organism evidence="2 3">
    <name type="scientific">Runella defluvii</name>
    <dbReference type="NCBI Taxonomy" id="370973"/>
    <lineage>
        <taxon>Bacteria</taxon>
        <taxon>Pseudomonadati</taxon>
        <taxon>Bacteroidota</taxon>
        <taxon>Cytophagia</taxon>
        <taxon>Cytophagales</taxon>
        <taxon>Spirosomataceae</taxon>
        <taxon>Runella</taxon>
    </lineage>
</organism>
<sequence>MRTTPHLRFENFSQLIIIFHFSLSVLRYRMIPDLVFL</sequence>
<name>A0A7W5ZST2_9BACT</name>
<accession>A0A7W5ZST2</accession>
<keyword evidence="1" id="KW-0812">Transmembrane</keyword>